<dbReference type="InterPro" id="IPR036188">
    <property type="entry name" value="FAD/NAD-bd_sf"/>
</dbReference>
<dbReference type="EMBL" id="PGGK01000018">
    <property type="protein sequence ID" value="TGC07228.1"/>
    <property type="molecule type" value="Genomic_DNA"/>
</dbReference>
<evidence type="ECO:0000256" key="3">
    <source>
        <dbReference type="ARBA" id="ARBA00022630"/>
    </source>
</evidence>
<dbReference type="InterPro" id="IPR050260">
    <property type="entry name" value="FAD-bd_OxRdtase"/>
</dbReference>
<evidence type="ECO:0000259" key="6">
    <source>
        <dbReference type="Pfam" id="PF07992"/>
    </source>
</evidence>
<dbReference type="OrthoDB" id="27922at2157"/>
<protein>
    <submittedName>
        <fullName evidence="7">Pyridine nucleotide-disulfide oxidoreductase</fullName>
    </submittedName>
</protein>
<dbReference type="InterPro" id="IPR023753">
    <property type="entry name" value="FAD/NAD-binding_dom"/>
</dbReference>
<dbReference type="PANTHER" id="PTHR43429">
    <property type="entry name" value="PYRIDINE NUCLEOTIDE-DISULFIDE OXIDOREDUCTASE DOMAIN-CONTAINING"/>
    <property type="match status" value="1"/>
</dbReference>
<dbReference type="PRINTS" id="PR00368">
    <property type="entry name" value="FADPNR"/>
</dbReference>
<dbReference type="RefSeq" id="WP_135390529.1">
    <property type="nucleotide sequence ID" value="NZ_PGGK01000018.1"/>
</dbReference>
<evidence type="ECO:0000256" key="1">
    <source>
        <dbReference type="ARBA" id="ARBA00001974"/>
    </source>
</evidence>
<reference evidence="7 8" key="1">
    <citation type="submission" date="2017-11" db="EMBL/GenBank/DDBJ databases">
        <title>Isolation and Characterization of Methanogenic Archaea from Saline Meromictic Lake at Siberia.</title>
        <authorList>
            <person name="Shen Y."/>
            <person name="Huang H.-H."/>
            <person name="Lai M.-C."/>
            <person name="Chen S.-C."/>
        </authorList>
    </citation>
    <scope>NUCLEOTIDE SEQUENCE [LARGE SCALE GENOMIC DNA]</scope>
    <source>
        <strain evidence="7 8">SY-01</strain>
    </source>
</reference>
<dbReference type="Proteomes" id="UP000297295">
    <property type="component" value="Unassembled WGS sequence"/>
</dbReference>
<dbReference type="PRINTS" id="PR00411">
    <property type="entry name" value="PNDRDTASEI"/>
</dbReference>
<dbReference type="AlphaFoldDB" id="A0A4E0PT29"/>
<dbReference type="SUPFAM" id="SSF51905">
    <property type="entry name" value="FAD/NAD(P)-binding domain"/>
    <property type="match status" value="2"/>
</dbReference>
<dbReference type="InterPro" id="IPR016156">
    <property type="entry name" value="FAD/NAD-linked_Rdtase_dimer_sf"/>
</dbReference>
<comment type="caution">
    <text evidence="7">The sequence shown here is derived from an EMBL/GenBank/DDBJ whole genome shotgun (WGS) entry which is preliminary data.</text>
</comment>
<sequence>MYDTGTTNRKKLIIVGGGAVGLAVATSVKRHGNYEITVFSSDPHAAYSQCGIPFVISGEIEGFDKLLLKQKDFFPEMGIDLRLDTTVESLDLKDRTVFVKGEKHHFDKLVIATGSRPAVSDNLRQGAELDNVFTLRSLEDGKRIDRSLENAKNVVIIGGGGIGVEIAVAAAKRGLRTILVNRSISLLSHNIDQDMADIVQEHLESIGVDVLTGQSPHSINGKARVESVSIGGVDFPADVVIISAGALPETKLASDAGIEIGTTGGIIVNEHLQVRTKSGYDPDVYCGGECAQVQNFITGMPMLSQLASTARRMAGVIRNNLISRPTSFGPIVNPWAGAIGELQVGTVGITTRKAKQHRIKTVSGIAIGTTRAGYYPGSTRLFIKLLFSNRILVGAQVIGGEGVKERIDGLSLAIRKRTTLDELLSMETCYTPPMSMLIDPLTFAAQGALKKLPGSKK</sequence>
<comment type="similarity">
    <text evidence="2">Belongs to the class-III pyridine nucleotide-disulfide oxidoreductase family.</text>
</comment>
<dbReference type="SUPFAM" id="SSF55424">
    <property type="entry name" value="FAD/NAD-linked reductases, dimerisation (C-terminal) domain"/>
    <property type="match status" value="1"/>
</dbReference>
<dbReference type="Gene3D" id="3.50.50.60">
    <property type="entry name" value="FAD/NAD(P)-binding domain"/>
    <property type="match status" value="2"/>
</dbReference>
<evidence type="ECO:0000256" key="2">
    <source>
        <dbReference type="ARBA" id="ARBA00009130"/>
    </source>
</evidence>
<comment type="cofactor">
    <cofactor evidence="1">
        <name>FAD</name>
        <dbReference type="ChEBI" id="CHEBI:57692"/>
    </cofactor>
</comment>
<evidence type="ECO:0000256" key="4">
    <source>
        <dbReference type="ARBA" id="ARBA00022827"/>
    </source>
</evidence>
<dbReference type="Pfam" id="PF07992">
    <property type="entry name" value="Pyr_redox_2"/>
    <property type="match status" value="1"/>
</dbReference>
<dbReference type="GO" id="GO:0016491">
    <property type="term" value="F:oxidoreductase activity"/>
    <property type="evidence" value="ECO:0007669"/>
    <property type="project" value="InterPro"/>
</dbReference>
<evidence type="ECO:0000313" key="7">
    <source>
        <dbReference type="EMBL" id="TGC07228.1"/>
    </source>
</evidence>
<evidence type="ECO:0000313" key="8">
    <source>
        <dbReference type="Proteomes" id="UP000297295"/>
    </source>
</evidence>
<keyword evidence="3" id="KW-0285">Flavoprotein</keyword>
<dbReference type="Pfam" id="PF02852">
    <property type="entry name" value="Pyr_redox_dim"/>
    <property type="match status" value="1"/>
</dbReference>
<proteinExistence type="inferred from homology"/>
<gene>
    <name evidence="7" type="ORF">CUN85_11815</name>
</gene>
<evidence type="ECO:0000259" key="5">
    <source>
        <dbReference type="Pfam" id="PF02852"/>
    </source>
</evidence>
<feature type="domain" description="Pyridine nucleotide-disulphide oxidoreductase dimerisation" evidence="5">
    <location>
        <begin position="341"/>
        <end position="435"/>
    </location>
</feature>
<dbReference type="PANTHER" id="PTHR43429:SF3">
    <property type="entry name" value="NITRITE REDUCTASE [NAD(P)H]"/>
    <property type="match status" value="1"/>
</dbReference>
<organism evidence="7 8">
    <name type="scientific">Methanolobus halotolerans</name>
    <dbReference type="NCBI Taxonomy" id="2052935"/>
    <lineage>
        <taxon>Archaea</taxon>
        <taxon>Methanobacteriati</taxon>
        <taxon>Methanobacteriota</taxon>
        <taxon>Stenosarchaea group</taxon>
        <taxon>Methanomicrobia</taxon>
        <taxon>Methanosarcinales</taxon>
        <taxon>Methanosarcinaceae</taxon>
        <taxon>Methanolobus</taxon>
    </lineage>
</organism>
<dbReference type="InterPro" id="IPR004099">
    <property type="entry name" value="Pyr_nucl-diS_OxRdtase_dimer"/>
</dbReference>
<keyword evidence="8" id="KW-1185">Reference proteome</keyword>
<name>A0A4E0PT29_9EURY</name>
<feature type="domain" description="FAD/NAD(P)-binding" evidence="6">
    <location>
        <begin position="11"/>
        <end position="308"/>
    </location>
</feature>
<keyword evidence="4" id="KW-0274">FAD</keyword>
<accession>A0A4E0PT29</accession>